<dbReference type="SUPFAM" id="SSF55874">
    <property type="entry name" value="ATPase domain of HSP90 chaperone/DNA topoisomerase II/histidine kinase"/>
    <property type="match status" value="1"/>
</dbReference>
<feature type="domain" description="Histidine kinase" evidence="8">
    <location>
        <begin position="230"/>
        <end position="422"/>
    </location>
</feature>
<feature type="domain" description="HAMP" evidence="9">
    <location>
        <begin position="155"/>
        <end position="207"/>
    </location>
</feature>
<dbReference type="PROSITE" id="PS50109">
    <property type="entry name" value="HIS_KIN"/>
    <property type="match status" value="1"/>
</dbReference>
<dbReference type="SMART" id="SM00387">
    <property type="entry name" value="HATPase_c"/>
    <property type="match status" value="1"/>
</dbReference>
<dbReference type="Gene3D" id="1.20.5.1930">
    <property type="match status" value="1"/>
</dbReference>
<protein>
    <recommendedName>
        <fullName evidence="3">histidine kinase</fullName>
        <ecNumber evidence="3">2.7.13.3</ecNumber>
    </recommendedName>
</protein>
<evidence type="ECO:0000313" key="10">
    <source>
        <dbReference type="EMBL" id="XBP70823.1"/>
    </source>
</evidence>
<dbReference type="Pfam" id="PF07730">
    <property type="entry name" value="HisKA_3"/>
    <property type="match status" value="1"/>
</dbReference>
<dbReference type="InterPro" id="IPR003594">
    <property type="entry name" value="HATPase_dom"/>
</dbReference>
<reference evidence="10" key="1">
    <citation type="submission" date="2024-05" db="EMBL/GenBank/DDBJ databases">
        <authorList>
            <person name="Bunk B."/>
            <person name="Swiderski J."/>
            <person name="Sproer C."/>
            <person name="Thiel V."/>
        </authorList>
    </citation>
    <scope>NUCLEOTIDE SEQUENCE</scope>
    <source>
        <strain evidence="10">DSM 17735</strain>
    </source>
</reference>
<gene>
    <name evidence="10" type="ORF">ABLV49_03155</name>
</gene>
<dbReference type="InterPro" id="IPR050482">
    <property type="entry name" value="Sensor_HK_TwoCompSys"/>
</dbReference>
<evidence type="ECO:0000256" key="6">
    <source>
        <dbReference type="ARBA" id="ARBA00022777"/>
    </source>
</evidence>
<dbReference type="AlphaFoldDB" id="A0AAU7LV89"/>
<dbReference type="Gene3D" id="3.30.565.10">
    <property type="entry name" value="Histidine kinase-like ATPase, C-terminal domain"/>
    <property type="match status" value="1"/>
</dbReference>
<evidence type="ECO:0000256" key="5">
    <source>
        <dbReference type="ARBA" id="ARBA00022679"/>
    </source>
</evidence>
<dbReference type="PROSITE" id="PS50885">
    <property type="entry name" value="HAMP"/>
    <property type="match status" value="1"/>
</dbReference>
<evidence type="ECO:0000256" key="7">
    <source>
        <dbReference type="ARBA" id="ARBA00023012"/>
    </source>
</evidence>
<keyword evidence="6 10" id="KW-0418">Kinase</keyword>
<evidence type="ECO:0000256" key="4">
    <source>
        <dbReference type="ARBA" id="ARBA00022553"/>
    </source>
</evidence>
<proteinExistence type="predicted"/>
<dbReference type="CDD" id="cd16917">
    <property type="entry name" value="HATPase_UhpB-NarQ-NarX-like"/>
    <property type="match status" value="1"/>
</dbReference>
<dbReference type="GO" id="GO:0046983">
    <property type="term" value="F:protein dimerization activity"/>
    <property type="evidence" value="ECO:0007669"/>
    <property type="project" value="InterPro"/>
</dbReference>
<evidence type="ECO:0000259" key="8">
    <source>
        <dbReference type="PROSITE" id="PS50109"/>
    </source>
</evidence>
<dbReference type="RefSeq" id="WP_349280151.1">
    <property type="nucleotide sequence ID" value="NZ_CBCSCU010000032.1"/>
</dbReference>
<dbReference type="PANTHER" id="PTHR24421">
    <property type="entry name" value="NITRATE/NITRITE SENSOR PROTEIN NARX-RELATED"/>
    <property type="match status" value="1"/>
</dbReference>
<evidence type="ECO:0000256" key="1">
    <source>
        <dbReference type="ARBA" id="ARBA00000085"/>
    </source>
</evidence>
<comment type="subcellular location">
    <subcellularLocation>
        <location evidence="2">Membrane</location>
    </subcellularLocation>
</comment>
<dbReference type="InterPro" id="IPR011712">
    <property type="entry name" value="Sig_transdc_His_kin_sub3_dim/P"/>
</dbReference>
<dbReference type="GO" id="GO:0016020">
    <property type="term" value="C:membrane"/>
    <property type="evidence" value="ECO:0007669"/>
    <property type="project" value="UniProtKB-SubCell"/>
</dbReference>
<keyword evidence="7" id="KW-0902">Two-component regulatory system</keyword>
<keyword evidence="4" id="KW-0597">Phosphoprotein</keyword>
<comment type="catalytic activity">
    <reaction evidence="1">
        <text>ATP + protein L-histidine = ADP + protein N-phospho-L-histidine.</text>
        <dbReference type="EC" id="2.7.13.3"/>
    </reaction>
</comment>
<organism evidence="10">
    <name type="scientific">Polaromonas hydrogenivorans</name>
    <dbReference type="NCBI Taxonomy" id="335476"/>
    <lineage>
        <taxon>Bacteria</taxon>
        <taxon>Pseudomonadati</taxon>
        <taxon>Pseudomonadota</taxon>
        <taxon>Betaproteobacteria</taxon>
        <taxon>Burkholderiales</taxon>
        <taxon>Comamonadaceae</taxon>
        <taxon>Polaromonas</taxon>
    </lineage>
</organism>
<dbReference type="InterPro" id="IPR005467">
    <property type="entry name" value="His_kinase_dom"/>
</dbReference>
<dbReference type="PANTHER" id="PTHR24421:SF58">
    <property type="entry name" value="SIGNAL TRANSDUCTION HISTIDINE-PROTEIN KINASE_PHOSPHATASE UHPB"/>
    <property type="match status" value="1"/>
</dbReference>
<dbReference type="GO" id="GO:0000155">
    <property type="term" value="F:phosphorelay sensor kinase activity"/>
    <property type="evidence" value="ECO:0007669"/>
    <property type="project" value="InterPro"/>
</dbReference>
<dbReference type="Pfam" id="PF02518">
    <property type="entry name" value="HATPase_c"/>
    <property type="match status" value="1"/>
</dbReference>
<evidence type="ECO:0000256" key="2">
    <source>
        <dbReference type="ARBA" id="ARBA00004370"/>
    </source>
</evidence>
<accession>A0AAU7LV89</accession>
<evidence type="ECO:0000256" key="3">
    <source>
        <dbReference type="ARBA" id="ARBA00012438"/>
    </source>
</evidence>
<dbReference type="EC" id="2.7.13.3" evidence="3"/>
<dbReference type="EMBL" id="CP157675">
    <property type="protein sequence ID" value="XBP70823.1"/>
    <property type="molecule type" value="Genomic_DNA"/>
</dbReference>
<keyword evidence="5" id="KW-0808">Transferase</keyword>
<dbReference type="InterPro" id="IPR036890">
    <property type="entry name" value="HATPase_C_sf"/>
</dbReference>
<dbReference type="InterPro" id="IPR003660">
    <property type="entry name" value="HAMP_dom"/>
</dbReference>
<evidence type="ECO:0000259" key="9">
    <source>
        <dbReference type="PROSITE" id="PS50885"/>
    </source>
</evidence>
<sequence>MGYLGMLLLGLMVMAVLVSLRSLRSDVTTEVAASEQLVRVLLDTGRIERDLPPAEAAARLQAILDSGPLRHLSVSSGTAPAAEHSASQAGWLAGVLGLAPASGAGQLIRVGEQLLRIAPNPASEIEERMGDTVHLCMTLLLFSGATLLVAWWSADRALTPVRELQAGLQRLARGEPAAGLPAFALREFSQVAAAIDALAAALSSSRAAQRQLARQLIQVQEDERRALARELHDEMGQTLTAIGVTAAYLERHAGQLAAGQIVECAQDLRRDVRTSREQLRGMLKRLRPHGLDGPGLASALRELLASWQQRACAISFRFEMPARLPPLGEDAGLVLYRVVQEALTNVVRHSGATRCRVKIEAHAGTLRLRIEDDGCGLAPGGPHRGGGLLGIEERLDMVGGRLALEPAQPTGLSLQVVIPLTETQANEEQE</sequence>
<name>A0AAU7LV89_9BURK</name>